<dbReference type="Gene3D" id="3.10.20.90">
    <property type="entry name" value="Phosphatidylinositol 3-kinase Catalytic Subunit, Chain A, domain 1"/>
    <property type="match status" value="1"/>
</dbReference>
<dbReference type="Pfam" id="PF00240">
    <property type="entry name" value="ubiquitin"/>
    <property type="match status" value="1"/>
</dbReference>
<dbReference type="PANTHER" id="PTHR10677">
    <property type="entry name" value="UBIQUILIN"/>
    <property type="match status" value="1"/>
</dbReference>
<dbReference type="InterPro" id="IPR029071">
    <property type="entry name" value="Ubiquitin-like_domsf"/>
</dbReference>
<organism evidence="2 3">
    <name type="scientific">Artemisia annua</name>
    <name type="common">Sweet wormwood</name>
    <dbReference type="NCBI Taxonomy" id="35608"/>
    <lineage>
        <taxon>Eukaryota</taxon>
        <taxon>Viridiplantae</taxon>
        <taxon>Streptophyta</taxon>
        <taxon>Embryophyta</taxon>
        <taxon>Tracheophyta</taxon>
        <taxon>Spermatophyta</taxon>
        <taxon>Magnoliopsida</taxon>
        <taxon>eudicotyledons</taxon>
        <taxon>Gunneridae</taxon>
        <taxon>Pentapetalae</taxon>
        <taxon>asterids</taxon>
        <taxon>campanulids</taxon>
        <taxon>Asterales</taxon>
        <taxon>Asteraceae</taxon>
        <taxon>Asteroideae</taxon>
        <taxon>Anthemideae</taxon>
        <taxon>Artemisiinae</taxon>
        <taxon>Artemisia</taxon>
    </lineage>
</organism>
<dbReference type="AlphaFoldDB" id="A0A2U1PFG8"/>
<proteinExistence type="predicted"/>
<accession>A0A2U1PFG8</accession>
<protein>
    <recommendedName>
        <fullName evidence="1">Ubiquitin-like domain-containing protein</fullName>
    </recommendedName>
</protein>
<dbReference type="SUPFAM" id="SSF54236">
    <property type="entry name" value="Ubiquitin-like"/>
    <property type="match status" value="1"/>
</dbReference>
<gene>
    <name evidence="2" type="ORF">CTI12_AA130900</name>
</gene>
<dbReference type="InterPro" id="IPR006636">
    <property type="entry name" value="STI1_HS-bd"/>
</dbReference>
<evidence type="ECO:0000313" key="2">
    <source>
        <dbReference type="EMBL" id="PWA84495.1"/>
    </source>
</evidence>
<dbReference type="InterPro" id="IPR000626">
    <property type="entry name" value="Ubiquitin-like_dom"/>
</dbReference>
<dbReference type="PROSITE" id="PS50053">
    <property type="entry name" value="UBIQUITIN_2"/>
    <property type="match status" value="1"/>
</dbReference>
<comment type="caution">
    <text evidence="2">The sequence shown here is derived from an EMBL/GenBank/DDBJ whole genome shotgun (WGS) entry which is preliminary data.</text>
</comment>
<dbReference type="GO" id="GO:0031593">
    <property type="term" value="F:polyubiquitin modification-dependent protein binding"/>
    <property type="evidence" value="ECO:0007669"/>
    <property type="project" value="TreeGrafter"/>
</dbReference>
<dbReference type="GO" id="GO:0006511">
    <property type="term" value="P:ubiquitin-dependent protein catabolic process"/>
    <property type="evidence" value="ECO:0007669"/>
    <property type="project" value="TreeGrafter"/>
</dbReference>
<reference evidence="2 3" key="1">
    <citation type="journal article" date="2018" name="Mol. Plant">
        <title>The genome of Artemisia annua provides insight into the evolution of Asteraceae family and artemisinin biosynthesis.</title>
        <authorList>
            <person name="Shen Q."/>
            <person name="Zhang L."/>
            <person name="Liao Z."/>
            <person name="Wang S."/>
            <person name="Yan T."/>
            <person name="Shi P."/>
            <person name="Liu M."/>
            <person name="Fu X."/>
            <person name="Pan Q."/>
            <person name="Wang Y."/>
            <person name="Lv Z."/>
            <person name="Lu X."/>
            <person name="Zhang F."/>
            <person name="Jiang W."/>
            <person name="Ma Y."/>
            <person name="Chen M."/>
            <person name="Hao X."/>
            <person name="Li L."/>
            <person name="Tang Y."/>
            <person name="Lv G."/>
            <person name="Zhou Y."/>
            <person name="Sun X."/>
            <person name="Brodelius P.E."/>
            <person name="Rose J.K.C."/>
            <person name="Tang K."/>
        </authorList>
    </citation>
    <scope>NUCLEOTIDE SEQUENCE [LARGE SCALE GENOMIC DNA]</scope>
    <source>
        <strain evidence="3">cv. Huhao1</strain>
        <tissue evidence="2">Leaf</tissue>
    </source>
</reference>
<dbReference type="Pfam" id="PF23195">
    <property type="entry name" value="UBQLN1"/>
    <property type="match status" value="1"/>
</dbReference>
<dbReference type="EMBL" id="PKPP01001222">
    <property type="protein sequence ID" value="PWA84495.1"/>
    <property type="molecule type" value="Genomic_DNA"/>
</dbReference>
<dbReference type="SMART" id="SM00727">
    <property type="entry name" value="STI1"/>
    <property type="match status" value="2"/>
</dbReference>
<dbReference type="STRING" id="35608.A0A2U1PFG8"/>
<feature type="domain" description="Ubiquitin-like" evidence="1">
    <location>
        <begin position="13"/>
        <end position="59"/>
    </location>
</feature>
<evidence type="ECO:0000313" key="3">
    <source>
        <dbReference type="Proteomes" id="UP000245207"/>
    </source>
</evidence>
<dbReference type="Proteomes" id="UP000245207">
    <property type="component" value="Unassembled WGS sequence"/>
</dbReference>
<dbReference type="PANTHER" id="PTHR10677:SF3">
    <property type="entry name" value="FI07626P-RELATED"/>
    <property type="match status" value="1"/>
</dbReference>
<name>A0A2U1PFG8_ARTAN</name>
<dbReference type="InterPro" id="IPR015496">
    <property type="entry name" value="Ubiquilin"/>
</dbReference>
<keyword evidence="3" id="KW-1185">Reference proteome</keyword>
<dbReference type="GO" id="GO:0005829">
    <property type="term" value="C:cytosol"/>
    <property type="evidence" value="ECO:0007669"/>
    <property type="project" value="TreeGrafter"/>
</dbReference>
<dbReference type="GO" id="GO:0005634">
    <property type="term" value="C:nucleus"/>
    <property type="evidence" value="ECO:0007669"/>
    <property type="project" value="UniProtKB-ARBA"/>
</dbReference>
<sequence>MFSVSLDTAVPKVALFKDLLAEISFIPANKQKLFYRGIPLDDDQTIDTYGLQDGHTIHLEVVLNPPVAGTKTTPPSNTTTGMADMSQLIPAISMMMQRLLLSNPQYMKQIIDQNPQLQSMFDSNPQFREMMQNPEVVRRLTSPQMMQQMISSPILPELNQRSPLGILQPGATAVPPEQLYATQLSQLQETRLFDT</sequence>
<dbReference type="OrthoDB" id="267397at2759"/>
<evidence type="ECO:0000259" key="1">
    <source>
        <dbReference type="PROSITE" id="PS50053"/>
    </source>
</evidence>